<protein>
    <submittedName>
        <fullName evidence="3">Cobalamin synthase</fullName>
    </submittedName>
</protein>
<keyword evidence="2" id="KW-0812">Transmembrane</keyword>
<accession>A0A517PY19</accession>
<name>A0A517PY19_9PLAN</name>
<dbReference type="RefSeq" id="WP_145192836.1">
    <property type="nucleotide sequence ID" value="NZ_CP036266.1"/>
</dbReference>
<dbReference type="OrthoDB" id="292280at2"/>
<feature type="region of interest" description="Disordered" evidence="1">
    <location>
        <begin position="1"/>
        <end position="20"/>
    </location>
</feature>
<proteinExistence type="predicted"/>
<keyword evidence="2" id="KW-1133">Transmembrane helix</keyword>
<evidence type="ECO:0000256" key="1">
    <source>
        <dbReference type="SAM" id="MobiDB-lite"/>
    </source>
</evidence>
<evidence type="ECO:0000313" key="3">
    <source>
        <dbReference type="EMBL" id="QDT24276.1"/>
    </source>
</evidence>
<keyword evidence="2" id="KW-0472">Membrane</keyword>
<dbReference type="Proteomes" id="UP000320421">
    <property type="component" value="Chromosome"/>
</dbReference>
<gene>
    <name evidence="3" type="primary">cobS</name>
    <name evidence="3" type="ORF">HG66A1_61080</name>
</gene>
<feature type="transmembrane region" description="Helical" evidence="2">
    <location>
        <begin position="59"/>
        <end position="81"/>
    </location>
</feature>
<feature type="transmembrane region" description="Helical" evidence="2">
    <location>
        <begin position="157"/>
        <end position="177"/>
    </location>
</feature>
<organism evidence="3 4">
    <name type="scientific">Gimesia chilikensis</name>
    <dbReference type="NCBI Taxonomy" id="2605989"/>
    <lineage>
        <taxon>Bacteria</taxon>
        <taxon>Pseudomonadati</taxon>
        <taxon>Planctomycetota</taxon>
        <taxon>Planctomycetia</taxon>
        <taxon>Planctomycetales</taxon>
        <taxon>Planctomycetaceae</taxon>
        <taxon>Gimesia</taxon>
    </lineage>
</organism>
<feature type="transmembrane region" description="Helical" evidence="2">
    <location>
        <begin position="87"/>
        <end position="104"/>
    </location>
</feature>
<evidence type="ECO:0000256" key="2">
    <source>
        <dbReference type="SAM" id="Phobius"/>
    </source>
</evidence>
<sequence>MNSPPTPEEHPSGKPGSQDETDWVDSIVAFFEAMQRFFRIRVLVLHRDRRDRIETRSTALLPLAGFTLGLVVTVLLALLQFLWPLEVAVLLVASLELLFLRTFVPESIPQCREFLSQRGTSGSAGNLFVLTIVFMLLRVSLFYQLYAESDSLLPPSILILISIALGTWIIPFSISVVQAQDDTARWVNPRYPLSLKQLAYGSCFLIVVIMAGSWLALRDLAPALVVSGLVIYWVMRKLEDHDTTVTDVHLEGLASLFQILFLLASTIDFSFLKTVSE</sequence>
<dbReference type="AlphaFoldDB" id="A0A517PY19"/>
<dbReference type="EMBL" id="CP036266">
    <property type="protein sequence ID" value="QDT24276.1"/>
    <property type="molecule type" value="Genomic_DNA"/>
</dbReference>
<feature type="transmembrane region" description="Helical" evidence="2">
    <location>
        <begin position="198"/>
        <end position="217"/>
    </location>
</feature>
<keyword evidence="4" id="KW-1185">Reference proteome</keyword>
<evidence type="ECO:0000313" key="4">
    <source>
        <dbReference type="Proteomes" id="UP000320421"/>
    </source>
</evidence>
<reference evidence="3 4" key="1">
    <citation type="submission" date="2019-02" db="EMBL/GenBank/DDBJ databases">
        <title>Deep-cultivation of Planctomycetes and their phenomic and genomic characterization uncovers novel biology.</title>
        <authorList>
            <person name="Wiegand S."/>
            <person name="Jogler M."/>
            <person name="Boedeker C."/>
            <person name="Pinto D."/>
            <person name="Vollmers J."/>
            <person name="Rivas-Marin E."/>
            <person name="Kohn T."/>
            <person name="Peeters S.H."/>
            <person name="Heuer A."/>
            <person name="Rast P."/>
            <person name="Oberbeckmann S."/>
            <person name="Bunk B."/>
            <person name="Jeske O."/>
            <person name="Meyerdierks A."/>
            <person name="Storesund J.E."/>
            <person name="Kallscheuer N."/>
            <person name="Luecker S."/>
            <person name="Lage O.M."/>
            <person name="Pohl T."/>
            <person name="Merkel B.J."/>
            <person name="Hornburger P."/>
            <person name="Mueller R.-W."/>
            <person name="Bruemmer F."/>
            <person name="Labrenz M."/>
            <person name="Spormann A.M."/>
            <person name="Op den Camp H."/>
            <person name="Overmann J."/>
            <person name="Amann R."/>
            <person name="Jetten M.S.M."/>
            <person name="Mascher T."/>
            <person name="Medema M.H."/>
            <person name="Devos D.P."/>
            <person name="Kaster A.-K."/>
            <person name="Ovreas L."/>
            <person name="Rohde M."/>
            <person name="Galperin M.Y."/>
            <person name="Jogler C."/>
        </authorList>
    </citation>
    <scope>NUCLEOTIDE SEQUENCE [LARGE SCALE GENOMIC DNA]</scope>
    <source>
        <strain evidence="3 4">HG66A1</strain>
    </source>
</reference>
<feature type="transmembrane region" description="Helical" evidence="2">
    <location>
        <begin position="125"/>
        <end position="145"/>
    </location>
</feature>
<feature type="transmembrane region" description="Helical" evidence="2">
    <location>
        <begin position="253"/>
        <end position="272"/>
    </location>
</feature>